<dbReference type="CDD" id="cd04301">
    <property type="entry name" value="NAT_SF"/>
    <property type="match status" value="1"/>
</dbReference>
<dbReference type="EMBL" id="WWCJ01000004">
    <property type="protein sequence ID" value="MYN01969.1"/>
    <property type="molecule type" value="Genomic_DNA"/>
</dbReference>
<name>A0A6N9HEZ5_9BURK</name>
<organism evidence="4 5">
    <name type="scientific">Pseudoduganella guangdongensis</name>
    <dbReference type="NCBI Taxonomy" id="2692179"/>
    <lineage>
        <taxon>Bacteria</taxon>
        <taxon>Pseudomonadati</taxon>
        <taxon>Pseudomonadota</taxon>
        <taxon>Betaproteobacteria</taxon>
        <taxon>Burkholderiales</taxon>
        <taxon>Oxalobacteraceae</taxon>
        <taxon>Telluria group</taxon>
        <taxon>Pseudoduganella</taxon>
    </lineage>
</organism>
<comment type="caution">
    <text evidence="4">The sequence shown here is derived from an EMBL/GenBank/DDBJ whole genome shotgun (WGS) entry which is preliminary data.</text>
</comment>
<dbReference type="Pfam" id="PF13673">
    <property type="entry name" value="Acetyltransf_10"/>
    <property type="match status" value="1"/>
</dbReference>
<sequence>MALKLRQGVAGDAAAISALILSLQPYLTIAPDGAGAEEFLVTLQPDIIRRNLQADNYTYHVAYDGALLAGVAAVRDHTHLFSLYVGAPWHGQGLGKRLWHMARDAALARGNPGAFTVNASDFAQDMYSHLGFVPTGPMAEMHGLRFIPMRLELAPR</sequence>
<feature type="domain" description="N-acetyltransferase" evidence="3">
    <location>
        <begin position="3"/>
        <end position="154"/>
    </location>
</feature>
<dbReference type="InterPro" id="IPR050832">
    <property type="entry name" value="Bact_Acetyltransf"/>
</dbReference>
<dbReference type="InterPro" id="IPR016181">
    <property type="entry name" value="Acyl_CoA_acyltransferase"/>
</dbReference>
<dbReference type="GO" id="GO:0016747">
    <property type="term" value="F:acyltransferase activity, transferring groups other than amino-acyl groups"/>
    <property type="evidence" value="ECO:0007669"/>
    <property type="project" value="InterPro"/>
</dbReference>
<protein>
    <submittedName>
        <fullName evidence="4">GNAT family N-acetyltransferase</fullName>
    </submittedName>
</protein>
<keyword evidence="2" id="KW-0012">Acyltransferase</keyword>
<reference evidence="4 5" key="1">
    <citation type="submission" date="2019-12" db="EMBL/GenBank/DDBJ databases">
        <title>Novel species isolated from a subtropical stream in China.</title>
        <authorList>
            <person name="Lu H."/>
        </authorList>
    </citation>
    <scope>NUCLEOTIDE SEQUENCE [LARGE SCALE GENOMIC DNA]</scope>
    <source>
        <strain evidence="4 5">DS3</strain>
    </source>
</reference>
<evidence type="ECO:0000256" key="1">
    <source>
        <dbReference type="ARBA" id="ARBA00022679"/>
    </source>
</evidence>
<dbReference type="SUPFAM" id="SSF55729">
    <property type="entry name" value="Acyl-CoA N-acyltransferases (Nat)"/>
    <property type="match status" value="1"/>
</dbReference>
<evidence type="ECO:0000259" key="3">
    <source>
        <dbReference type="PROSITE" id="PS51186"/>
    </source>
</evidence>
<dbReference type="AlphaFoldDB" id="A0A6N9HEZ5"/>
<evidence type="ECO:0000313" key="5">
    <source>
        <dbReference type="Proteomes" id="UP000448575"/>
    </source>
</evidence>
<accession>A0A6N9HEZ5</accession>
<proteinExistence type="predicted"/>
<dbReference type="RefSeq" id="WP_161024957.1">
    <property type="nucleotide sequence ID" value="NZ_WWCJ01000004.1"/>
</dbReference>
<dbReference type="Gene3D" id="3.40.630.30">
    <property type="match status" value="1"/>
</dbReference>
<dbReference type="InterPro" id="IPR000182">
    <property type="entry name" value="GNAT_dom"/>
</dbReference>
<dbReference type="Proteomes" id="UP000448575">
    <property type="component" value="Unassembled WGS sequence"/>
</dbReference>
<keyword evidence="5" id="KW-1185">Reference proteome</keyword>
<evidence type="ECO:0000313" key="4">
    <source>
        <dbReference type="EMBL" id="MYN01969.1"/>
    </source>
</evidence>
<gene>
    <name evidence="4" type="ORF">GTP41_07620</name>
</gene>
<keyword evidence="1 4" id="KW-0808">Transferase</keyword>
<dbReference type="PROSITE" id="PS51186">
    <property type="entry name" value="GNAT"/>
    <property type="match status" value="1"/>
</dbReference>
<dbReference type="PANTHER" id="PTHR43877">
    <property type="entry name" value="AMINOALKYLPHOSPHONATE N-ACETYLTRANSFERASE-RELATED-RELATED"/>
    <property type="match status" value="1"/>
</dbReference>
<evidence type="ECO:0000256" key="2">
    <source>
        <dbReference type="ARBA" id="ARBA00023315"/>
    </source>
</evidence>